<sequence length="63" mass="6820">MILILTPGHSLVNSSSSSDPVRSDPCSSTLTRLGPLIASNKQFGAVLTKRQRHEKVEMEVELG</sequence>
<gene>
    <name evidence="2" type="ORF">HDC14456</name>
</gene>
<name>Q6IJQ6_DROME</name>
<feature type="region of interest" description="Disordered" evidence="1">
    <location>
        <begin position="1"/>
        <end position="27"/>
    </location>
</feature>
<feature type="compositionally biased region" description="Low complexity" evidence="1">
    <location>
        <begin position="10"/>
        <end position="27"/>
    </location>
</feature>
<reference evidence="2" key="1">
    <citation type="journal article" date="2003" name="Genome Biol.">
        <title>An integrated gene annotation and transcriptional profiling approach towards the full gene content of the Drosophila genome.</title>
        <authorList>
            <person name="Hild M."/>
            <person name="Beckmann B."/>
            <person name="Haas S.A."/>
            <person name="Koch B."/>
            <person name="Solovyev V."/>
            <person name="Busold C."/>
            <person name="Fellenberg K."/>
            <person name="Boutros M."/>
            <person name="Vingron M."/>
            <person name="Sauer F."/>
            <person name="Hoheisel J.D."/>
            <person name="Paro R."/>
        </authorList>
    </citation>
    <scope>NUCLEOTIDE SEQUENCE</scope>
</reference>
<dbReference type="AlphaFoldDB" id="Q6IJQ6"/>
<evidence type="ECO:0000313" key="2">
    <source>
        <dbReference type="EMBL" id="DAA04166.1"/>
    </source>
</evidence>
<accession>Q6IJQ6</accession>
<proteinExistence type="predicted"/>
<dbReference type="EMBL" id="BK002660">
    <property type="protein sequence ID" value="DAA04166.1"/>
    <property type="molecule type" value="Genomic_DNA"/>
</dbReference>
<organism evidence="2">
    <name type="scientific">Drosophila melanogaster</name>
    <name type="common">Fruit fly</name>
    <dbReference type="NCBI Taxonomy" id="7227"/>
    <lineage>
        <taxon>Eukaryota</taxon>
        <taxon>Metazoa</taxon>
        <taxon>Ecdysozoa</taxon>
        <taxon>Arthropoda</taxon>
        <taxon>Hexapoda</taxon>
        <taxon>Insecta</taxon>
        <taxon>Pterygota</taxon>
        <taxon>Neoptera</taxon>
        <taxon>Endopterygota</taxon>
        <taxon>Diptera</taxon>
        <taxon>Brachycera</taxon>
        <taxon>Muscomorpha</taxon>
        <taxon>Ephydroidea</taxon>
        <taxon>Drosophilidae</taxon>
        <taxon>Drosophila</taxon>
        <taxon>Sophophora</taxon>
    </lineage>
</organism>
<protein>
    <submittedName>
        <fullName evidence="2">HDC14456</fullName>
    </submittedName>
</protein>
<evidence type="ECO:0000256" key="1">
    <source>
        <dbReference type="SAM" id="MobiDB-lite"/>
    </source>
</evidence>